<dbReference type="SUPFAM" id="SSF53335">
    <property type="entry name" value="S-adenosyl-L-methionine-dependent methyltransferases"/>
    <property type="match status" value="1"/>
</dbReference>
<dbReference type="InterPro" id="IPR013216">
    <property type="entry name" value="Methyltransf_11"/>
</dbReference>
<comment type="caution">
    <text evidence="2">The sequence shown here is derived from an EMBL/GenBank/DDBJ whole genome shotgun (WGS) entry which is preliminary data.</text>
</comment>
<evidence type="ECO:0000313" key="3">
    <source>
        <dbReference type="Proteomes" id="UP001208567"/>
    </source>
</evidence>
<dbReference type="EMBL" id="BRXR01000001">
    <property type="protein sequence ID" value="GLC29088.1"/>
    <property type="molecule type" value="Genomic_DNA"/>
</dbReference>
<proteinExistence type="predicted"/>
<dbReference type="Proteomes" id="UP001208567">
    <property type="component" value="Unassembled WGS sequence"/>
</dbReference>
<protein>
    <recommendedName>
        <fullName evidence="1">Methyltransferase type 11 domain-containing protein</fullName>
    </recommendedName>
</protein>
<dbReference type="InterPro" id="IPR029063">
    <property type="entry name" value="SAM-dependent_MTases_sf"/>
</dbReference>
<evidence type="ECO:0000313" key="2">
    <source>
        <dbReference type="EMBL" id="GLC29088.1"/>
    </source>
</evidence>
<reference evidence="2 3" key="1">
    <citation type="journal article" date="2024" name="Int. J. Syst. Evol. Microbiol.">
        <title>Clostridium omnivorum sp. nov., isolated from anoxic soil under the treatment of reductive soil disinfestation.</title>
        <authorList>
            <person name="Ueki A."/>
            <person name="Tonouchi A."/>
            <person name="Kaku N."/>
            <person name="Honma S."/>
            <person name="Ueki K."/>
        </authorList>
    </citation>
    <scope>NUCLEOTIDE SEQUENCE [LARGE SCALE GENOMIC DNA]</scope>
    <source>
        <strain evidence="2 3">E14</strain>
    </source>
</reference>
<feature type="domain" description="Methyltransferase type 11" evidence="1">
    <location>
        <begin position="18"/>
        <end position="114"/>
    </location>
</feature>
<name>A0ABQ5N1L9_9CLOT</name>
<gene>
    <name evidence="2" type="ORF">bsdE14_04980</name>
</gene>
<accession>A0ABQ5N1L9</accession>
<dbReference type="Pfam" id="PF08241">
    <property type="entry name" value="Methyltransf_11"/>
    <property type="match status" value="1"/>
</dbReference>
<sequence>MDKLKNILSGESKNLKVLDVGTGLGDFIEVLKESLPGYSSIIGIDTEQGTVDKAIEKNRDNRIEFMRMSGENIEFEDNSVDVISISNTLHHLPNKEKVLHEIKRVVKQNGIIIINEMISDNQSEKQLSHVAVHHLQGELDTLFGRCHNKTFTLQELVKLVGNLNLEKVDMFQYNTHEEQENSENLEEEKEILDQCFKALEAKINKISDLKQRLGYLDTLEKLRNKLYNIGIFGATEVMFICRKS</sequence>
<dbReference type="Gene3D" id="3.40.50.150">
    <property type="entry name" value="Vaccinia Virus protein VP39"/>
    <property type="match status" value="1"/>
</dbReference>
<dbReference type="CDD" id="cd02440">
    <property type="entry name" value="AdoMet_MTases"/>
    <property type="match status" value="1"/>
</dbReference>
<organism evidence="2 3">
    <name type="scientific">Clostridium omnivorum</name>
    <dbReference type="NCBI Taxonomy" id="1604902"/>
    <lineage>
        <taxon>Bacteria</taxon>
        <taxon>Bacillati</taxon>
        <taxon>Bacillota</taxon>
        <taxon>Clostridia</taxon>
        <taxon>Eubacteriales</taxon>
        <taxon>Clostridiaceae</taxon>
        <taxon>Clostridium</taxon>
    </lineage>
</organism>
<keyword evidence="3" id="KW-1185">Reference proteome</keyword>
<dbReference type="RefSeq" id="WP_264848367.1">
    <property type="nucleotide sequence ID" value="NZ_BRXR01000001.1"/>
</dbReference>
<evidence type="ECO:0000259" key="1">
    <source>
        <dbReference type="Pfam" id="PF08241"/>
    </source>
</evidence>
<dbReference type="PANTHER" id="PTHR43861">
    <property type="entry name" value="TRANS-ACONITATE 2-METHYLTRANSFERASE-RELATED"/>
    <property type="match status" value="1"/>
</dbReference>